<feature type="region of interest" description="Disordered" evidence="3">
    <location>
        <begin position="269"/>
        <end position="323"/>
    </location>
</feature>
<dbReference type="EMBL" id="CANTUO010000002">
    <property type="protein sequence ID" value="CAI5758326.1"/>
    <property type="molecule type" value="Genomic_DNA"/>
</dbReference>
<dbReference type="GO" id="GO:0042393">
    <property type="term" value="F:histone binding"/>
    <property type="evidence" value="ECO:0007669"/>
    <property type="project" value="TreeGrafter"/>
</dbReference>
<dbReference type="SMART" id="SM00784">
    <property type="entry name" value="SPT2"/>
    <property type="match status" value="1"/>
</dbReference>
<comment type="similarity">
    <text evidence="1">Belongs to the SPT2 family.</text>
</comment>
<dbReference type="GO" id="GO:0006360">
    <property type="term" value="P:transcription by RNA polymerase I"/>
    <property type="evidence" value="ECO:0007669"/>
    <property type="project" value="TreeGrafter"/>
</dbReference>
<evidence type="ECO:0000313" key="4">
    <source>
        <dbReference type="EMBL" id="CAI5758326.1"/>
    </source>
</evidence>
<protein>
    <recommendedName>
        <fullName evidence="6">SPT2-like protein</fullName>
    </recommendedName>
</protein>
<evidence type="ECO:0000313" key="5">
    <source>
        <dbReference type="Proteomes" id="UP001152885"/>
    </source>
</evidence>
<keyword evidence="2" id="KW-0175">Coiled coil</keyword>
<evidence type="ECO:0000256" key="2">
    <source>
        <dbReference type="ARBA" id="ARBA00023054"/>
    </source>
</evidence>
<feature type="compositionally biased region" description="Basic and acidic residues" evidence="3">
    <location>
        <begin position="289"/>
        <end position="315"/>
    </location>
</feature>
<dbReference type="AlphaFoldDB" id="A0A9W4TXG4"/>
<proteinExistence type="inferred from homology"/>
<evidence type="ECO:0008006" key="6">
    <source>
        <dbReference type="Google" id="ProtNLM"/>
    </source>
</evidence>
<feature type="region of interest" description="Disordered" evidence="3">
    <location>
        <begin position="15"/>
        <end position="237"/>
    </location>
</feature>
<feature type="compositionally biased region" description="Basic and acidic residues" evidence="3">
    <location>
        <begin position="157"/>
        <end position="170"/>
    </location>
</feature>
<sequence length="323" mass="37176">MSFESILRNIDERARIESNNVPTDTLKTNESKPSEKSKPYIGYAKNKPVDPKVAELKRKRQEEKLKKLNDERAKKGLKPVTSLDQANNKSKATSKSNLSKARKEIKSTIPIGQFNPKQQQQQQQQQPKKKMSFNELMKKASTIDNSKLKVSIPHKSHTPEAKHKLTDKKPKSASPVKSTDKKAKSLSPTAKKDHPKPAIAQPLPIRQPGAKVQELLKKKKKLPHKGATSYDDEDEYDSFVEEDEEVFQEDGYNKEEIWAIFNKGKKRTQFHDDYDSDDMEATGGDIFDEELKSRRIAQLEDQKEMENEKRLAELKRQRKKQRV</sequence>
<evidence type="ECO:0000256" key="1">
    <source>
        <dbReference type="ARBA" id="ARBA00006461"/>
    </source>
</evidence>
<accession>A0A9W4TXG4</accession>
<reference evidence="4" key="1">
    <citation type="submission" date="2022-12" db="EMBL/GenBank/DDBJ databases">
        <authorList>
            <person name="Brejova B."/>
        </authorList>
    </citation>
    <scope>NUCLEOTIDE SEQUENCE</scope>
</reference>
<name>A0A9W4TXG4_9ASCO</name>
<feature type="compositionally biased region" description="Low complexity" evidence="3">
    <location>
        <begin position="116"/>
        <end position="126"/>
    </location>
</feature>
<organism evidence="4 5">
    <name type="scientific">Candida verbasci</name>
    <dbReference type="NCBI Taxonomy" id="1227364"/>
    <lineage>
        <taxon>Eukaryota</taxon>
        <taxon>Fungi</taxon>
        <taxon>Dikarya</taxon>
        <taxon>Ascomycota</taxon>
        <taxon>Saccharomycotina</taxon>
        <taxon>Pichiomycetes</taxon>
        <taxon>Debaryomycetaceae</taxon>
        <taxon>Candida/Lodderomyces clade</taxon>
        <taxon>Candida</taxon>
    </lineage>
</organism>
<dbReference type="Pfam" id="PF08243">
    <property type="entry name" value="SPT2"/>
    <property type="match status" value="1"/>
</dbReference>
<dbReference type="GO" id="GO:0006334">
    <property type="term" value="P:nucleosome assembly"/>
    <property type="evidence" value="ECO:0007669"/>
    <property type="project" value="TreeGrafter"/>
</dbReference>
<feature type="compositionally biased region" description="Basic and acidic residues" evidence="3">
    <location>
        <begin position="27"/>
        <end position="38"/>
    </location>
</feature>
<feature type="compositionally biased region" description="Polar residues" evidence="3">
    <location>
        <begin position="17"/>
        <end position="26"/>
    </location>
</feature>
<gene>
    <name evidence="4" type="ORF">CANVERA_P2840</name>
</gene>
<dbReference type="GO" id="GO:0003677">
    <property type="term" value="F:DNA binding"/>
    <property type="evidence" value="ECO:0007669"/>
    <property type="project" value="TreeGrafter"/>
</dbReference>
<dbReference type="OrthoDB" id="4035998at2759"/>
<comment type="caution">
    <text evidence="4">The sequence shown here is derived from an EMBL/GenBank/DDBJ whole genome shotgun (WGS) entry which is preliminary data.</text>
</comment>
<dbReference type="PANTHER" id="PTHR22691">
    <property type="entry name" value="YEAST SPT2-RELATED"/>
    <property type="match status" value="1"/>
</dbReference>
<keyword evidence="5" id="KW-1185">Reference proteome</keyword>
<dbReference type="Proteomes" id="UP001152885">
    <property type="component" value="Unassembled WGS sequence"/>
</dbReference>
<dbReference type="GO" id="GO:0005730">
    <property type="term" value="C:nucleolus"/>
    <property type="evidence" value="ECO:0007669"/>
    <property type="project" value="TreeGrafter"/>
</dbReference>
<feature type="compositionally biased region" description="Basic and acidic residues" evidence="3">
    <location>
        <begin position="47"/>
        <end position="74"/>
    </location>
</feature>
<feature type="compositionally biased region" description="Polar residues" evidence="3">
    <location>
        <begin position="82"/>
        <end position="99"/>
    </location>
</feature>
<evidence type="ECO:0000256" key="3">
    <source>
        <dbReference type="SAM" id="MobiDB-lite"/>
    </source>
</evidence>
<dbReference type="PANTHER" id="PTHR22691:SF8">
    <property type="entry name" value="PROTEIN SPT2 HOMOLOG"/>
    <property type="match status" value="1"/>
</dbReference>
<dbReference type="InterPro" id="IPR013256">
    <property type="entry name" value="Chromatin_SPT2"/>
</dbReference>